<name>A0A3G5LA80_YERPE</name>
<dbReference type="Proteomes" id="UP000002490">
    <property type="component" value="Chromosome"/>
</dbReference>
<sequence>MVNVSFIADPAFSEKKVYNQCITLKNKQCIFFSYQGDPNENYCAWLWSSRAVMAFNVASARP</sequence>
<gene>
    <name evidence="1" type="ordered locus">y1015</name>
</gene>
<dbReference type="AlphaFoldDB" id="A0A3G5LA80"/>
<evidence type="ECO:0000313" key="1">
    <source>
        <dbReference type="EMBL" id="AAM84596.1"/>
    </source>
</evidence>
<dbReference type="KEGG" id="ypk:y1015"/>
<evidence type="ECO:0000313" key="2">
    <source>
        <dbReference type="Proteomes" id="UP000002490"/>
    </source>
</evidence>
<proteinExistence type="predicted"/>
<protein>
    <submittedName>
        <fullName evidence="1">Uncharacterized protein</fullName>
    </submittedName>
</protein>
<organism evidence="1 2">
    <name type="scientific">Yersinia pestis</name>
    <dbReference type="NCBI Taxonomy" id="632"/>
    <lineage>
        <taxon>Bacteria</taxon>
        <taxon>Pseudomonadati</taxon>
        <taxon>Pseudomonadota</taxon>
        <taxon>Gammaproteobacteria</taxon>
        <taxon>Enterobacterales</taxon>
        <taxon>Yersiniaceae</taxon>
        <taxon>Yersinia</taxon>
    </lineage>
</organism>
<dbReference type="EMBL" id="AE009952">
    <property type="protein sequence ID" value="AAM84596.1"/>
    <property type="molecule type" value="Genomic_DNA"/>
</dbReference>
<reference evidence="1 2" key="1">
    <citation type="journal article" date="2002" name="J. Bacteriol.">
        <title>Genome sequence of Yersinia pestis KIM.</title>
        <authorList>
            <person name="Deng W."/>
            <person name="Burland V."/>
            <person name="Plunkett G.III."/>
            <person name="Boutin A."/>
            <person name="Mayhew G.F."/>
            <person name="Liss P."/>
            <person name="Perna N.T."/>
            <person name="Rose D.J."/>
            <person name="Mau B."/>
            <person name="Zhou S."/>
            <person name="Schwartz D.C."/>
            <person name="Fetherston J.D."/>
            <person name="Lindler L.E."/>
            <person name="Brubaker R.R."/>
            <person name="Plana G.V."/>
            <person name="Straley S.C."/>
            <person name="McDonough K.A."/>
            <person name="Nilles M.L."/>
            <person name="Matson J.S."/>
            <person name="Blattner F.R."/>
            <person name="Perry R.D."/>
        </authorList>
    </citation>
    <scope>NUCLEOTIDE SEQUENCE [LARGE SCALE GENOMIC DNA]</scope>
    <source>
        <strain evidence="2">KIM10+ / Biovar Mediaevalis</strain>
    </source>
</reference>
<accession>A0A3G5LA80</accession>